<dbReference type="InterPro" id="IPR008978">
    <property type="entry name" value="HSP20-like_chaperone"/>
</dbReference>
<dbReference type="PANTHER" id="PTHR12967:SF0">
    <property type="entry name" value="PROTEIN SHQ1 HOMOLOG"/>
    <property type="match status" value="1"/>
</dbReference>
<dbReference type="GO" id="GO:0051082">
    <property type="term" value="F:unfolded protein binding"/>
    <property type="evidence" value="ECO:0007669"/>
    <property type="project" value="TreeGrafter"/>
</dbReference>
<dbReference type="Proteomes" id="UP001151518">
    <property type="component" value="Unassembled WGS sequence"/>
</dbReference>
<dbReference type="OrthoDB" id="73639at2759"/>
<accession>A0A9W8KVZ8</accession>
<dbReference type="GO" id="GO:0005654">
    <property type="term" value="C:nucleoplasm"/>
    <property type="evidence" value="ECO:0007669"/>
    <property type="project" value="TreeGrafter"/>
</dbReference>
<sequence length="533" mass="60662">MITPKFSVSQSDASVCVTIHAPHVRAQAIEFDVERDQFKFFASPYYLRLTFPGNIVEDDKSTASFDAATGEILVTLSKEIPGENFENLDMLTGLLATRRERGASMAREGSGSKTKRPLIEEIDGHLGAEECAMMLMDEDFDWEIPQFLNTAEEEQDILTSVAKYGFNQQYSGFFAHVRETANEINELSDPETMSAEERHKNRIAFEDEKFDEDYYMENYVNDDGIQPLIRYKSRFYLVLREQQKAKKTRTATAAAADKTTHDDSLVDDLARALKDNLATCSSSGEKNIDNKESVCASWEDFTEEERTAMLNLPRKTYLITNKQQIYLGLVDILFAYSLDHRINMGEQTVESAWTIGAVSSTLSNLDQFSTLRDVVVACFRRGLAYPLYRNWELCEKALEDVYVLLKLGRRAVLKALLEIKKIFDSHDIYYIYSKIFFDDYCVWLQTASSDTAFRSLAHQTHIMELDKEEVGWPLDDYEDLALQTSESECEENDEANATNTEETTINDSISPTPNSEAPKKPLIQVIDAGEKDQ</sequence>
<name>A0A9W8KVZ8_9FUNG</name>
<dbReference type="Pfam" id="PF04925">
    <property type="entry name" value="SHQ1"/>
    <property type="match status" value="1"/>
</dbReference>
<feature type="compositionally biased region" description="Low complexity" evidence="2">
    <location>
        <begin position="495"/>
        <end position="507"/>
    </location>
</feature>
<dbReference type="GO" id="GO:0005737">
    <property type="term" value="C:cytoplasm"/>
    <property type="evidence" value="ECO:0007669"/>
    <property type="project" value="TreeGrafter"/>
</dbReference>
<feature type="region of interest" description="Disordered" evidence="2">
    <location>
        <begin position="485"/>
        <end position="533"/>
    </location>
</feature>
<evidence type="ECO:0000313" key="4">
    <source>
        <dbReference type="EMBL" id="KAJ2670813.1"/>
    </source>
</evidence>
<comment type="caution">
    <text evidence="4">The sequence shown here is derived from an EMBL/GenBank/DDBJ whole genome shotgun (WGS) entry which is preliminary data.</text>
</comment>
<dbReference type="PANTHER" id="PTHR12967">
    <property type="entry name" value="PROTEIN SHQ1 HOMOLOG"/>
    <property type="match status" value="1"/>
</dbReference>
<comment type="similarity">
    <text evidence="1">Belongs to the SHQ1 family.</text>
</comment>
<evidence type="ECO:0000259" key="3">
    <source>
        <dbReference type="PROSITE" id="PS51203"/>
    </source>
</evidence>
<proteinExistence type="inferred from homology"/>
<evidence type="ECO:0000256" key="1">
    <source>
        <dbReference type="ARBA" id="ARBA00005607"/>
    </source>
</evidence>
<dbReference type="InterPro" id="IPR039742">
    <property type="entry name" value="Shq1"/>
</dbReference>
<organism evidence="4 5">
    <name type="scientific">Coemansia spiralis</name>
    <dbReference type="NCBI Taxonomy" id="417178"/>
    <lineage>
        <taxon>Eukaryota</taxon>
        <taxon>Fungi</taxon>
        <taxon>Fungi incertae sedis</taxon>
        <taxon>Zoopagomycota</taxon>
        <taxon>Kickxellomycotina</taxon>
        <taxon>Kickxellomycetes</taxon>
        <taxon>Kickxellales</taxon>
        <taxon>Kickxellaceae</taxon>
        <taxon>Coemansia</taxon>
    </lineage>
</organism>
<dbReference type="CDD" id="cd06463">
    <property type="entry name" value="p23_like"/>
    <property type="match status" value="1"/>
</dbReference>
<dbReference type="EMBL" id="JANBTW010000116">
    <property type="protein sequence ID" value="KAJ2670813.1"/>
    <property type="molecule type" value="Genomic_DNA"/>
</dbReference>
<evidence type="ECO:0000256" key="2">
    <source>
        <dbReference type="SAM" id="MobiDB-lite"/>
    </source>
</evidence>
<dbReference type="Gene3D" id="2.60.40.790">
    <property type="match status" value="1"/>
</dbReference>
<evidence type="ECO:0000313" key="5">
    <source>
        <dbReference type="Proteomes" id="UP001151518"/>
    </source>
</evidence>
<dbReference type="SUPFAM" id="SSF49764">
    <property type="entry name" value="HSP20-like chaperones"/>
    <property type="match status" value="1"/>
</dbReference>
<gene>
    <name evidence="4" type="ORF">GGI25_005732</name>
</gene>
<dbReference type="PROSITE" id="PS51203">
    <property type="entry name" value="CS"/>
    <property type="match status" value="1"/>
</dbReference>
<reference evidence="4" key="1">
    <citation type="submission" date="2022-07" db="EMBL/GenBank/DDBJ databases">
        <title>Phylogenomic reconstructions and comparative analyses of Kickxellomycotina fungi.</title>
        <authorList>
            <person name="Reynolds N.K."/>
            <person name="Stajich J.E."/>
            <person name="Barry K."/>
            <person name="Grigoriev I.V."/>
            <person name="Crous P."/>
            <person name="Smith M.E."/>
        </authorList>
    </citation>
    <scope>NUCLEOTIDE SEQUENCE</scope>
    <source>
        <strain evidence="4">NRRL 3115</strain>
    </source>
</reference>
<dbReference type="GO" id="GO:0000493">
    <property type="term" value="P:box H/ACA snoRNP assembly"/>
    <property type="evidence" value="ECO:0007669"/>
    <property type="project" value="InterPro"/>
</dbReference>
<protein>
    <recommendedName>
        <fullName evidence="3">CS domain-containing protein</fullName>
    </recommendedName>
</protein>
<dbReference type="InterPro" id="IPR007052">
    <property type="entry name" value="CS_dom"/>
</dbReference>
<dbReference type="InterPro" id="IPR048696">
    <property type="entry name" value="SHQ1-like_CS"/>
</dbReference>
<dbReference type="Pfam" id="PF21413">
    <property type="entry name" value="SHQ1-like_CS"/>
    <property type="match status" value="1"/>
</dbReference>
<dbReference type="AlphaFoldDB" id="A0A9W8KVZ8"/>
<dbReference type="InterPro" id="IPR007009">
    <property type="entry name" value="Shq1_C"/>
</dbReference>
<feature type="domain" description="CS" evidence="3">
    <location>
        <begin position="1"/>
        <end position="89"/>
    </location>
</feature>